<evidence type="ECO:0000256" key="9">
    <source>
        <dbReference type="PROSITE-ProRule" id="PRU00508"/>
    </source>
</evidence>
<proteinExistence type="inferred from homology"/>
<evidence type="ECO:0000259" key="11">
    <source>
        <dbReference type="PROSITE" id="PS51157"/>
    </source>
</evidence>
<dbReference type="GO" id="GO:0061630">
    <property type="term" value="F:ubiquitin protein ligase activity"/>
    <property type="evidence" value="ECO:0007669"/>
    <property type="project" value="UniProtKB-UniRule"/>
</dbReference>
<protein>
    <recommendedName>
        <fullName evidence="10">E3 ubiquitin-protein ligase</fullName>
        <ecNumber evidence="10">2.3.2.27</ecNumber>
    </recommendedName>
</protein>
<evidence type="ECO:0000256" key="10">
    <source>
        <dbReference type="RuleBase" id="RU366018"/>
    </source>
</evidence>
<name>A0A564XVX9_HYMDI</name>
<feature type="non-terminal residue" evidence="12">
    <location>
        <position position="343"/>
    </location>
</feature>
<evidence type="ECO:0000256" key="1">
    <source>
        <dbReference type="ARBA" id="ARBA00000900"/>
    </source>
</evidence>
<keyword evidence="6 10" id="KW-0833">Ubl conjugation pathway</keyword>
<gene>
    <name evidence="12" type="ORF">WMSIL1_LOCUS299</name>
</gene>
<keyword evidence="13" id="KW-1185">Reference proteome</keyword>
<dbReference type="EC" id="2.3.2.27" evidence="10"/>
<comment type="similarity">
    <text evidence="8 10">Belongs to the E3 ubiquitin-protein ligase UBR1-like family.</text>
</comment>
<dbReference type="EMBL" id="CABIJS010000009">
    <property type="protein sequence ID" value="VUZ38909.1"/>
    <property type="molecule type" value="Genomic_DNA"/>
</dbReference>
<accession>A0A564XVX9</accession>
<feature type="zinc finger region" description="UBR-type" evidence="9">
    <location>
        <begin position="56"/>
        <end position="127"/>
    </location>
</feature>
<organism evidence="12 13">
    <name type="scientific">Hymenolepis diminuta</name>
    <name type="common">Rat tapeworm</name>
    <dbReference type="NCBI Taxonomy" id="6216"/>
    <lineage>
        <taxon>Eukaryota</taxon>
        <taxon>Metazoa</taxon>
        <taxon>Spiralia</taxon>
        <taxon>Lophotrochozoa</taxon>
        <taxon>Platyhelminthes</taxon>
        <taxon>Cestoda</taxon>
        <taxon>Eucestoda</taxon>
        <taxon>Cyclophyllidea</taxon>
        <taxon>Hymenolepididae</taxon>
        <taxon>Hymenolepis</taxon>
    </lineage>
</organism>
<evidence type="ECO:0000313" key="13">
    <source>
        <dbReference type="Proteomes" id="UP000321570"/>
    </source>
</evidence>
<dbReference type="PROSITE" id="PS51157">
    <property type="entry name" value="ZF_UBR"/>
    <property type="match status" value="1"/>
</dbReference>
<dbReference type="UniPathway" id="UPA00143"/>
<dbReference type="GO" id="GO:0008270">
    <property type="term" value="F:zinc ion binding"/>
    <property type="evidence" value="ECO:0007669"/>
    <property type="project" value="UniProtKB-UniRule"/>
</dbReference>
<evidence type="ECO:0000256" key="7">
    <source>
        <dbReference type="ARBA" id="ARBA00022833"/>
    </source>
</evidence>
<evidence type="ECO:0000256" key="2">
    <source>
        <dbReference type="ARBA" id="ARBA00004906"/>
    </source>
</evidence>
<dbReference type="GO" id="GO:0016567">
    <property type="term" value="P:protein ubiquitination"/>
    <property type="evidence" value="ECO:0007669"/>
    <property type="project" value="UniProtKB-UniRule"/>
</dbReference>
<dbReference type="Gene3D" id="2.10.110.30">
    <property type="match status" value="1"/>
</dbReference>
<dbReference type="GO" id="GO:0005737">
    <property type="term" value="C:cytoplasm"/>
    <property type="evidence" value="ECO:0007669"/>
    <property type="project" value="TreeGrafter"/>
</dbReference>
<comment type="catalytic activity">
    <reaction evidence="1 10">
        <text>S-ubiquitinyl-[E2 ubiquitin-conjugating enzyme]-L-cysteine + [acceptor protein]-L-lysine = [E2 ubiquitin-conjugating enzyme]-L-cysteine + N(6)-ubiquitinyl-[acceptor protein]-L-lysine.</text>
        <dbReference type="EC" id="2.3.2.27"/>
    </reaction>
</comment>
<evidence type="ECO:0000313" key="12">
    <source>
        <dbReference type="EMBL" id="VUZ38909.1"/>
    </source>
</evidence>
<evidence type="ECO:0000256" key="8">
    <source>
        <dbReference type="ARBA" id="ARBA00046341"/>
    </source>
</evidence>
<keyword evidence="7 10" id="KW-0862">Zinc</keyword>
<reference evidence="12 13" key="1">
    <citation type="submission" date="2019-07" db="EMBL/GenBank/DDBJ databases">
        <authorList>
            <person name="Jastrzebski P J."/>
            <person name="Paukszto L."/>
            <person name="Jastrzebski P J."/>
        </authorList>
    </citation>
    <scope>NUCLEOTIDE SEQUENCE [LARGE SCALE GENOMIC DNA]</scope>
    <source>
        <strain evidence="12 13">WMS-il1</strain>
    </source>
</reference>
<dbReference type="InterPro" id="IPR039164">
    <property type="entry name" value="UBR1-like"/>
</dbReference>
<evidence type="ECO:0000256" key="5">
    <source>
        <dbReference type="ARBA" id="ARBA00022771"/>
    </source>
</evidence>
<evidence type="ECO:0000256" key="4">
    <source>
        <dbReference type="ARBA" id="ARBA00022723"/>
    </source>
</evidence>
<feature type="domain" description="UBR-type" evidence="11">
    <location>
        <begin position="56"/>
        <end position="127"/>
    </location>
</feature>
<comment type="pathway">
    <text evidence="2 10">Protein modification; protein ubiquitination.</text>
</comment>
<keyword evidence="4 10" id="KW-0479">Metal-binding</keyword>
<feature type="non-terminal residue" evidence="12">
    <location>
        <position position="1"/>
    </location>
</feature>
<sequence>RGIKSSFRYDCLCGSSENPSKLSNHYLFTKLFAHLIAGPKGIDELTRALKNFDYSDRCSLVWIGDYFAYRCRTCGLTPSMSLCGACFNAGNHENHDFNKFKSTCGGACDCGDPCVMKPSGNCRFHGPDKVANRPCPPRNLIAVLQFLLPSVMKALMYWFWDQCKAEEPSLNENEAPMLFFLHRLHACGWVTQQLMVNVMIDLEVFADLIADCSATPAYRSYKASIALRSQTNIQESERRLSIKELKHKTLLESFLYTIVKLRFPESLSTLLIGLLPINEFKKLFIDAYVDHYETIASTLMITSRVRNISPEVAMQLNNRIVHISVQLFSGVDHALRMVKEKRL</sequence>
<dbReference type="SMART" id="SM00396">
    <property type="entry name" value="ZnF_UBR1"/>
    <property type="match status" value="1"/>
</dbReference>
<dbReference type="PANTHER" id="PTHR21497:SF39">
    <property type="entry name" value="E3 UBIQUITIN-PROTEIN LIGASE UBR3"/>
    <property type="match status" value="1"/>
</dbReference>
<dbReference type="Pfam" id="PF02207">
    <property type="entry name" value="zf-UBR"/>
    <property type="match status" value="1"/>
</dbReference>
<evidence type="ECO:0000256" key="6">
    <source>
        <dbReference type="ARBA" id="ARBA00022786"/>
    </source>
</evidence>
<evidence type="ECO:0000256" key="3">
    <source>
        <dbReference type="ARBA" id="ARBA00022679"/>
    </source>
</evidence>
<dbReference type="GO" id="GO:0071596">
    <property type="term" value="P:ubiquitin-dependent protein catabolic process via the N-end rule pathway"/>
    <property type="evidence" value="ECO:0007669"/>
    <property type="project" value="UniProtKB-UniRule"/>
</dbReference>
<dbReference type="CDD" id="cd19673">
    <property type="entry name" value="UBR-box_UBR3"/>
    <property type="match status" value="1"/>
</dbReference>
<dbReference type="GO" id="GO:0000151">
    <property type="term" value="C:ubiquitin ligase complex"/>
    <property type="evidence" value="ECO:0007669"/>
    <property type="project" value="TreeGrafter"/>
</dbReference>
<dbReference type="Proteomes" id="UP000321570">
    <property type="component" value="Unassembled WGS sequence"/>
</dbReference>
<dbReference type="PANTHER" id="PTHR21497">
    <property type="entry name" value="UBIQUITIN LIGASE E3 ALPHA-RELATED"/>
    <property type="match status" value="1"/>
</dbReference>
<keyword evidence="5 10" id="KW-0863">Zinc-finger</keyword>
<dbReference type="InterPro" id="IPR003126">
    <property type="entry name" value="Znf_UBR"/>
</dbReference>
<dbReference type="FunFam" id="2.10.110.30:FF:000002">
    <property type="entry name" value="Putative e3 ubiquitin-protein ligase ubr3"/>
    <property type="match status" value="1"/>
</dbReference>
<comment type="function">
    <text evidence="10">Ubiquitin ligase protein which is a component of the N-end rule pathway. Recognizes and binds to proteins bearing specific N-terminal residues that are destabilizing according to the N-end rule, leading to their ubiquitination and subsequent degradation.</text>
</comment>
<keyword evidence="3 10" id="KW-0808">Transferase</keyword>
<dbReference type="AlphaFoldDB" id="A0A564XVX9"/>